<sequence length="448" mass="50350">MADPSDVDKLLENVEQFVNDENKIVTYEFLSQNCGIHVNLAKTVLERYVEELKKKKKDLLYQVVYSLAGYVGKNIRCLLVKDTNLKETTLKLDKIISLHVYSVQKGKLDTLSLLYNSNLTEFKKSIQQCCSQSGISCPAAKLKPHAELATNNTTEIKKNVEPVKPEHAMLKKEEESLDASSSKSSIHSESHLTIQDPLKAKEKASSKLPAKKTVGKPAIAAFFANQQAIGRVNPVKEEKKEAVEEIKKSVNGKRVVREPSDDESENKDINVDAIKTSKRFKLSEEAKPVKLHETKAKKTVRKAKQASKTSEKTQRKRIQQFSDSESSGDDEEEQDIVLSSPEMPAQMPAPMSEDEDDVLNATVTEPSNNPKRSRKLVTKAYMDKDGFVVTKREYETCEEKEIPEPTPEVKEKEKSKEIPKTDTQASTKHPSPPGKTKQKSITSFFTRK</sequence>
<keyword evidence="4" id="KW-0539">Nucleus</keyword>
<dbReference type="PANTHER" id="PTHR17598">
    <property type="entry name" value="DNA POLYMERASE DELTA SUBUNIT 3"/>
    <property type="match status" value="1"/>
</dbReference>
<dbReference type="GO" id="GO:1904161">
    <property type="term" value="P:DNA synthesis involved in UV-damage excision repair"/>
    <property type="evidence" value="ECO:0007669"/>
    <property type="project" value="TreeGrafter"/>
</dbReference>
<dbReference type="InterPro" id="IPR041913">
    <property type="entry name" value="POLD3_sf"/>
</dbReference>
<feature type="region of interest" description="Disordered" evidence="5">
    <location>
        <begin position="171"/>
        <end position="209"/>
    </location>
</feature>
<dbReference type="GO" id="GO:0003887">
    <property type="term" value="F:DNA-directed DNA polymerase activity"/>
    <property type="evidence" value="ECO:0007669"/>
    <property type="project" value="TreeGrafter"/>
</dbReference>
<dbReference type="GO" id="GO:0006271">
    <property type="term" value="P:DNA strand elongation involved in DNA replication"/>
    <property type="evidence" value="ECO:0007669"/>
    <property type="project" value="TreeGrafter"/>
</dbReference>
<reference evidence="6 7" key="1">
    <citation type="submission" date="2016-03" db="EMBL/GenBank/DDBJ databases">
        <title>EvidentialGene: Evidence-directed Construction of Genes on Genomes.</title>
        <authorList>
            <person name="Gilbert D.G."/>
            <person name="Choi J.-H."/>
            <person name="Mockaitis K."/>
            <person name="Colbourne J."/>
            <person name="Pfrender M."/>
        </authorList>
    </citation>
    <scope>NUCLEOTIDE SEQUENCE [LARGE SCALE GENOMIC DNA]</scope>
    <source>
        <strain evidence="6 7">Xinb3</strain>
        <tissue evidence="6">Complete organism</tissue>
    </source>
</reference>
<dbReference type="Gene3D" id="3.90.1030.20">
    <property type="entry name" value="DNA polymerase delta, p66 (Cdc27) subunit, wHTH domain"/>
    <property type="match status" value="1"/>
</dbReference>
<name>A0A164X0Y6_9CRUS</name>
<feature type="compositionally biased region" description="Acidic residues" evidence="5">
    <location>
        <begin position="326"/>
        <end position="335"/>
    </location>
</feature>
<evidence type="ECO:0000313" key="6">
    <source>
        <dbReference type="EMBL" id="KZS13764.1"/>
    </source>
</evidence>
<evidence type="ECO:0000256" key="3">
    <source>
        <dbReference type="ARBA" id="ARBA00022705"/>
    </source>
</evidence>
<dbReference type="GO" id="GO:0006297">
    <property type="term" value="P:nucleotide-excision repair, DNA gap filling"/>
    <property type="evidence" value="ECO:0007669"/>
    <property type="project" value="TreeGrafter"/>
</dbReference>
<comment type="subcellular location">
    <subcellularLocation>
        <location evidence="1">Nucleus</location>
    </subcellularLocation>
</comment>
<dbReference type="EMBL" id="LRGB01001036">
    <property type="protein sequence ID" value="KZS13764.1"/>
    <property type="molecule type" value="Genomic_DNA"/>
</dbReference>
<dbReference type="OrthoDB" id="514823at2759"/>
<feature type="region of interest" description="Disordered" evidence="5">
    <location>
        <begin position="393"/>
        <end position="448"/>
    </location>
</feature>
<feature type="region of interest" description="Disordered" evidence="5">
    <location>
        <begin position="245"/>
        <end position="379"/>
    </location>
</feature>
<evidence type="ECO:0000256" key="4">
    <source>
        <dbReference type="ARBA" id="ARBA00023242"/>
    </source>
</evidence>
<dbReference type="AlphaFoldDB" id="A0A164X0Y6"/>
<accession>A0A164X0Y6</accession>
<evidence type="ECO:0000256" key="2">
    <source>
        <dbReference type="ARBA" id="ARBA00017589"/>
    </source>
</evidence>
<gene>
    <name evidence="6" type="ORF">APZ42_021143</name>
</gene>
<proteinExistence type="predicted"/>
<dbReference type="FunFam" id="3.90.1030.20:FF:000002">
    <property type="entry name" value="DNA polymerase delta subunit"/>
    <property type="match status" value="1"/>
</dbReference>
<dbReference type="GO" id="GO:0043625">
    <property type="term" value="C:delta DNA polymerase complex"/>
    <property type="evidence" value="ECO:0007669"/>
    <property type="project" value="InterPro"/>
</dbReference>
<dbReference type="PANTHER" id="PTHR17598:SF13">
    <property type="entry name" value="DNA POLYMERASE DELTA SUBUNIT 3"/>
    <property type="match status" value="1"/>
</dbReference>
<feature type="compositionally biased region" description="Polar residues" evidence="5">
    <location>
        <begin position="361"/>
        <end position="370"/>
    </location>
</feature>
<dbReference type="InterPro" id="IPR019038">
    <property type="entry name" value="POLD3"/>
</dbReference>
<feature type="compositionally biased region" description="Polar residues" evidence="5">
    <location>
        <begin position="439"/>
        <end position="448"/>
    </location>
</feature>
<evidence type="ECO:0000256" key="5">
    <source>
        <dbReference type="SAM" id="MobiDB-lite"/>
    </source>
</evidence>
<organism evidence="6 7">
    <name type="scientific">Daphnia magna</name>
    <dbReference type="NCBI Taxonomy" id="35525"/>
    <lineage>
        <taxon>Eukaryota</taxon>
        <taxon>Metazoa</taxon>
        <taxon>Ecdysozoa</taxon>
        <taxon>Arthropoda</taxon>
        <taxon>Crustacea</taxon>
        <taxon>Branchiopoda</taxon>
        <taxon>Diplostraca</taxon>
        <taxon>Cladocera</taxon>
        <taxon>Anomopoda</taxon>
        <taxon>Daphniidae</taxon>
        <taxon>Daphnia</taxon>
    </lineage>
</organism>
<feature type="compositionally biased region" description="Low complexity" evidence="5">
    <location>
        <begin position="178"/>
        <end position="187"/>
    </location>
</feature>
<keyword evidence="3" id="KW-0235">DNA replication</keyword>
<evidence type="ECO:0000313" key="7">
    <source>
        <dbReference type="Proteomes" id="UP000076858"/>
    </source>
</evidence>
<keyword evidence="7" id="KW-1185">Reference proteome</keyword>
<dbReference type="Pfam" id="PF09507">
    <property type="entry name" value="CDC27"/>
    <property type="match status" value="1"/>
</dbReference>
<comment type="caution">
    <text evidence="6">The sequence shown here is derived from an EMBL/GenBank/DDBJ whole genome shotgun (WGS) entry which is preliminary data.</text>
</comment>
<dbReference type="STRING" id="35525.A0A164X0Y6"/>
<protein>
    <recommendedName>
        <fullName evidence="2">DNA polymerase delta subunit 3</fullName>
    </recommendedName>
</protein>
<feature type="compositionally biased region" description="Basic and acidic residues" evidence="5">
    <location>
        <begin position="281"/>
        <end position="296"/>
    </location>
</feature>
<dbReference type="Proteomes" id="UP000076858">
    <property type="component" value="Unassembled WGS sequence"/>
</dbReference>
<feature type="compositionally biased region" description="Basic and acidic residues" evidence="5">
    <location>
        <begin position="393"/>
        <end position="420"/>
    </location>
</feature>
<evidence type="ECO:0000256" key="1">
    <source>
        <dbReference type="ARBA" id="ARBA00004123"/>
    </source>
</evidence>